<organism evidence="7 8">
    <name type="scientific">Corynebacterium freneyi</name>
    <dbReference type="NCBI Taxonomy" id="134034"/>
    <lineage>
        <taxon>Bacteria</taxon>
        <taxon>Bacillati</taxon>
        <taxon>Actinomycetota</taxon>
        <taxon>Actinomycetes</taxon>
        <taxon>Mycobacteriales</taxon>
        <taxon>Corynebacteriaceae</taxon>
        <taxon>Corynebacterium</taxon>
    </lineage>
</organism>
<dbReference type="Pfam" id="PF01497">
    <property type="entry name" value="Peripla_BP_2"/>
    <property type="match status" value="1"/>
</dbReference>
<gene>
    <name evidence="7" type="ORF">JOF33_002248</name>
</gene>
<keyword evidence="8" id="KW-1185">Reference proteome</keyword>
<evidence type="ECO:0000256" key="2">
    <source>
        <dbReference type="ARBA" id="ARBA00008814"/>
    </source>
</evidence>
<evidence type="ECO:0000256" key="4">
    <source>
        <dbReference type="ARBA" id="ARBA00022729"/>
    </source>
</evidence>
<dbReference type="Gene3D" id="3.40.50.1980">
    <property type="entry name" value="Nitrogenase molybdenum iron protein domain"/>
    <property type="match status" value="2"/>
</dbReference>
<sequence length="328" mass="34542">MNRKVARLAMACGAATALFFAGCSAETETTGATDSSTTRTVTHEVGEATVPTEPAMLVAFDENAGIAALAAGLRPAIVYTSASDVGADAILRGAGVELREVGTVELPPLEEVDALEPDMLLGTGPEGPTGLQFDKLSEIAPTVVLPITGDWRELTERNGELLGADEERVARQIAAIQKRLDEAGKKSDGRTLSLLGNTFGTMNFTMPPGAPSSTLIADAGFDRPEFQKRDAGTAWVDLSPELIPEQDADLIVAPEGTYYTADALFELPTASSLTGTRIRTLGELWFVATPFSFFGTAVDLAAIAAGEDPTTVEGLPQVWDTFMSEIES</sequence>
<name>A0ABS4UAG8_9CORY</name>
<comment type="subcellular location">
    <subcellularLocation>
        <location evidence="1">Cell envelope</location>
    </subcellularLocation>
</comment>
<dbReference type="SUPFAM" id="SSF53807">
    <property type="entry name" value="Helical backbone' metal receptor"/>
    <property type="match status" value="1"/>
</dbReference>
<dbReference type="RefSeq" id="WP_209654212.1">
    <property type="nucleotide sequence ID" value="NZ_CP047357.1"/>
</dbReference>
<accession>A0ABS4UAG8</accession>
<dbReference type="PROSITE" id="PS51257">
    <property type="entry name" value="PROKAR_LIPOPROTEIN"/>
    <property type="match status" value="1"/>
</dbReference>
<keyword evidence="3" id="KW-0813">Transport</keyword>
<feature type="signal peptide" evidence="5">
    <location>
        <begin position="1"/>
        <end position="25"/>
    </location>
</feature>
<evidence type="ECO:0000256" key="3">
    <source>
        <dbReference type="ARBA" id="ARBA00022448"/>
    </source>
</evidence>
<evidence type="ECO:0000256" key="5">
    <source>
        <dbReference type="SAM" id="SignalP"/>
    </source>
</evidence>
<feature type="domain" description="Fe/B12 periplasmic-binding" evidence="6">
    <location>
        <begin position="94"/>
        <end position="253"/>
    </location>
</feature>
<dbReference type="EMBL" id="JAGINY010000001">
    <property type="protein sequence ID" value="MBP2333549.1"/>
    <property type="molecule type" value="Genomic_DNA"/>
</dbReference>
<comment type="similarity">
    <text evidence="2">Belongs to the bacterial solute-binding protein 8 family.</text>
</comment>
<comment type="caution">
    <text evidence="7">The sequence shown here is derived from an EMBL/GenBank/DDBJ whole genome shotgun (WGS) entry which is preliminary data.</text>
</comment>
<dbReference type="PANTHER" id="PTHR30532:SF1">
    <property type="entry name" value="IRON(3+)-HYDROXAMATE-BINDING PROTEIN FHUD"/>
    <property type="match status" value="1"/>
</dbReference>
<keyword evidence="4 5" id="KW-0732">Signal</keyword>
<proteinExistence type="inferred from homology"/>
<evidence type="ECO:0000313" key="7">
    <source>
        <dbReference type="EMBL" id="MBP2333549.1"/>
    </source>
</evidence>
<evidence type="ECO:0000256" key="1">
    <source>
        <dbReference type="ARBA" id="ARBA00004196"/>
    </source>
</evidence>
<dbReference type="PANTHER" id="PTHR30532">
    <property type="entry name" value="IRON III DICITRATE-BINDING PERIPLASMIC PROTEIN"/>
    <property type="match status" value="1"/>
</dbReference>
<protein>
    <submittedName>
        <fullName evidence="7">Iron complex transport system substrate-binding protein</fullName>
    </submittedName>
</protein>
<dbReference type="InterPro" id="IPR002491">
    <property type="entry name" value="ABC_transptr_periplasmic_BD"/>
</dbReference>
<evidence type="ECO:0000259" key="6">
    <source>
        <dbReference type="Pfam" id="PF01497"/>
    </source>
</evidence>
<dbReference type="InterPro" id="IPR051313">
    <property type="entry name" value="Bact_iron-sidero_bind"/>
</dbReference>
<feature type="chain" id="PRO_5045128097" evidence="5">
    <location>
        <begin position="26"/>
        <end position="328"/>
    </location>
</feature>
<dbReference type="Proteomes" id="UP001519305">
    <property type="component" value="Unassembled WGS sequence"/>
</dbReference>
<reference evidence="7 8" key="1">
    <citation type="submission" date="2021-03" db="EMBL/GenBank/DDBJ databases">
        <title>Sequencing the genomes of 1000 actinobacteria strains.</title>
        <authorList>
            <person name="Klenk H.-P."/>
        </authorList>
    </citation>
    <scope>NUCLEOTIDE SEQUENCE [LARGE SCALE GENOMIC DNA]</scope>
    <source>
        <strain evidence="7 8">DSM 44506</strain>
    </source>
</reference>
<evidence type="ECO:0000313" key="8">
    <source>
        <dbReference type="Proteomes" id="UP001519305"/>
    </source>
</evidence>